<comment type="caution">
    <text evidence="4">The sequence shown here is derived from an EMBL/GenBank/DDBJ whole genome shotgun (WGS) entry which is preliminary data.</text>
</comment>
<gene>
    <name evidence="4" type="ORF">OKA04_10075</name>
</gene>
<feature type="signal peptide" evidence="3">
    <location>
        <begin position="1"/>
        <end position="24"/>
    </location>
</feature>
<name>A0ABT3FP06_9BACT</name>
<evidence type="ECO:0000313" key="5">
    <source>
        <dbReference type="Proteomes" id="UP001207930"/>
    </source>
</evidence>
<protein>
    <recommendedName>
        <fullName evidence="6">Tetratricopeptide repeat protein</fullName>
    </recommendedName>
</protein>
<dbReference type="EMBL" id="JAPDDS010000005">
    <property type="protein sequence ID" value="MCW1885074.1"/>
    <property type="molecule type" value="Genomic_DNA"/>
</dbReference>
<sequence>MPFPKTRLAFAASLLALLPAALHGQSVEEFVLRSGQRIPAESVKPTASGFTATVVTGAAARKVDFKASEIESTSLREPANLVEARNQIATDKFLGAITALTRIEEELLPYREVPGGWWHRARMLRMDAMASKGDNKAAAALAADKELEGLPGTSVAMLSDFKTIVAPADGPDSKISSLQALAKRSTDPWISARAWLEVGNTNSAHGRMEEAIKAWLRVAVFNPAERDLAVRGTIYAARGMQQIGRPQDGVKLLQDYLADNVASPYAPAIQTETSKLEPKKTDAATPAPETDSEENSN</sequence>
<evidence type="ECO:0008006" key="6">
    <source>
        <dbReference type="Google" id="ProtNLM"/>
    </source>
</evidence>
<feature type="repeat" description="TPR" evidence="1">
    <location>
        <begin position="192"/>
        <end position="225"/>
    </location>
</feature>
<dbReference type="RefSeq" id="WP_264501033.1">
    <property type="nucleotide sequence ID" value="NZ_JAPDDS010000005.1"/>
</dbReference>
<dbReference type="Gene3D" id="1.25.40.10">
    <property type="entry name" value="Tetratricopeptide repeat domain"/>
    <property type="match status" value="1"/>
</dbReference>
<reference evidence="4 5" key="1">
    <citation type="submission" date="2022-10" db="EMBL/GenBank/DDBJ databases">
        <title>Luteolibacter flavescens strain MCCC 1K03193, whole genome shotgun sequencing project.</title>
        <authorList>
            <person name="Zhao G."/>
            <person name="Shen L."/>
        </authorList>
    </citation>
    <scope>NUCLEOTIDE SEQUENCE [LARGE SCALE GENOMIC DNA]</scope>
    <source>
        <strain evidence="4 5">MCCC 1K03193</strain>
    </source>
</reference>
<keyword evidence="5" id="KW-1185">Reference proteome</keyword>
<dbReference type="PROSITE" id="PS50005">
    <property type="entry name" value="TPR"/>
    <property type="match status" value="1"/>
</dbReference>
<keyword evidence="3" id="KW-0732">Signal</keyword>
<feature type="chain" id="PRO_5047411699" description="Tetratricopeptide repeat protein" evidence="3">
    <location>
        <begin position="25"/>
        <end position="297"/>
    </location>
</feature>
<dbReference type="Proteomes" id="UP001207930">
    <property type="component" value="Unassembled WGS sequence"/>
</dbReference>
<dbReference type="InterPro" id="IPR019734">
    <property type="entry name" value="TPR_rpt"/>
</dbReference>
<evidence type="ECO:0000313" key="4">
    <source>
        <dbReference type="EMBL" id="MCW1885074.1"/>
    </source>
</evidence>
<accession>A0ABT3FP06</accession>
<feature type="region of interest" description="Disordered" evidence="2">
    <location>
        <begin position="268"/>
        <end position="297"/>
    </location>
</feature>
<proteinExistence type="predicted"/>
<dbReference type="InterPro" id="IPR011990">
    <property type="entry name" value="TPR-like_helical_dom_sf"/>
</dbReference>
<keyword evidence="1" id="KW-0802">TPR repeat</keyword>
<evidence type="ECO:0000256" key="2">
    <source>
        <dbReference type="SAM" id="MobiDB-lite"/>
    </source>
</evidence>
<organism evidence="4 5">
    <name type="scientific">Luteolibacter flavescens</name>
    <dbReference type="NCBI Taxonomy" id="1859460"/>
    <lineage>
        <taxon>Bacteria</taxon>
        <taxon>Pseudomonadati</taxon>
        <taxon>Verrucomicrobiota</taxon>
        <taxon>Verrucomicrobiia</taxon>
        <taxon>Verrucomicrobiales</taxon>
        <taxon>Verrucomicrobiaceae</taxon>
        <taxon>Luteolibacter</taxon>
    </lineage>
</organism>
<evidence type="ECO:0000256" key="1">
    <source>
        <dbReference type="PROSITE-ProRule" id="PRU00339"/>
    </source>
</evidence>
<evidence type="ECO:0000256" key="3">
    <source>
        <dbReference type="SAM" id="SignalP"/>
    </source>
</evidence>